<evidence type="ECO:0000256" key="1">
    <source>
        <dbReference type="SAM" id="SignalP"/>
    </source>
</evidence>
<gene>
    <name evidence="2" type="ORF">A2785_02180</name>
</gene>
<organism evidence="2 3">
    <name type="scientific">Candidatus Chisholmbacteria bacterium RIFCSPHIGHO2_01_FULL_49_18</name>
    <dbReference type="NCBI Taxonomy" id="1797590"/>
    <lineage>
        <taxon>Bacteria</taxon>
        <taxon>Candidatus Chisholmiibacteriota</taxon>
    </lineage>
</organism>
<sequence>MQRKILFIALVLSLIVLAACTMPAPTSPPLPEVSNPLQSTAKAALTAAAQVATDAQALARERKIFEATQTAAAAALPSDAPAAVATAEPLEPASIFADPGLTIDYYAYKWLKQASESGYIEECEVEGADPGAIYICPVKQLLIGDLFVSAAKFFHQDGDFEPIAPTNLSFDDPKLVRHPYAAAAEELGRQLILPRHFLCQYPNPHFVCPFQGATRADGAVMIELLAHSDQIVYDDPYRGSALLWSTYERTFPDVAYTFGLKEDEVKAPEALYRDLIFQRRGGSRDFGPEEPLTVEVWAEWLMRLFELYGSPKPVPTPLSP</sequence>
<keyword evidence="1" id="KW-0732">Signal</keyword>
<evidence type="ECO:0000313" key="3">
    <source>
        <dbReference type="Proteomes" id="UP000179069"/>
    </source>
</evidence>
<dbReference type="EMBL" id="MHCI01000008">
    <property type="protein sequence ID" value="OGY16922.1"/>
    <property type="molecule type" value="Genomic_DNA"/>
</dbReference>
<accession>A0A1G1VNE9</accession>
<evidence type="ECO:0008006" key="4">
    <source>
        <dbReference type="Google" id="ProtNLM"/>
    </source>
</evidence>
<evidence type="ECO:0000313" key="2">
    <source>
        <dbReference type="EMBL" id="OGY16922.1"/>
    </source>
</evidence>
<reference evidence="2 3" key="1">
    <citation type="journal article" date="2016" name="Nat. Commun.">
        <title>Thousands of microbial genomes shed light on interconnected biogeochemical processes in an aquifer system.</title>
        <authorList>
            <person name="Anantharaman K."/>
            <person name="Brown C.T."/>
            <person name="Hug L.A."/>
            <person name="Sharon I."/>
            <person name="Castelle C.J."/>
            <person name="Probst A.J."/>
            <person name="Thomas B.C."/>
            <person name="Singh A."/>
            <person name="Wilkins M.J."/>
            <person name="Karaoz U."/>
            <person name="Brodie E.L."/>
            <person name="Williams K.H."/>
            <person name="Hubbard S.S."/>
            <person name="Banfield J.F."/>
        </authorList>
    </citation>
    <scope>NUCLEOTIDE SEQUENCE [LARGE SCALE GENOMIC DNA]</scope>
</reference>
<dbReference type="Proteomes" id="UP000179069">
    <property type="component" value="Unassembled WGS sequence"/>
</dbReference>
<feature type="chain" id="PRO_5009581032" description="SLH domain-containing protein" evidence="1">
    <location>
        <begin position="19"/>
        <end position="320"/>
    </location>
</feature>
<dbReference type="AlphaFoldDB" id="A0A1G1VNE9"/>
<protein>
    <recommendedName>
        <fullName evidence="4">SLH domain-containing protein</fullName>
    </recommendedName>
</protein>
<feature type="signal peptide" evidence="1">
    <location>
        <begin position="1"/>
        <end position="18"/>
    </location>
</feature>
<dbReference type="PROSITE" id="PS51257">
    <property type="entry name" value="PROKAR_LIPOPROTEIN"/>
    <property type="match status" value="1"/>
</dbReference>
<name>A0A1G1VNE9_9BACT</name>
<proteinExistence type="predicted"/>
<comment type="caution">
    <text evidence="2">The sequence shown here is derived from an EMBL/GenBank/DDBJ whole genome shotgun (WGS) entry which is preliminary data.</text>
</comment>